<dbReference type="InterPro" id="IPR002739">
    <property type="entry name" value="PAB1135-like"/>
</dbReference>
<evidence type="ECO:0000313" key="2">
    <source>
        <dbReference type="EMBL" id="HGN90633.1"/>
    </source>
</evidence>
<gene>
    <name evidence="3" type="ORF">ENM30_00605</name>
    <name evidence="2" type="ORF">ENT82_05865</name>
    <name evidence="1" type="ORF">ENU43_03145</name>
</gene>
<reference evidence="2" key="1">
    <citation type="journal article" date="2020" name="mSystems">
        <title>Genome- and Community-Level Interaction Insights into Carbon Utilization and Element Cycling Functions of Hydrothermarchaeota in Hydrothermal Sediment.</title>
        <authorList>
            <person name="Zhou Z."/>
            <person name="Liu Y."/>
            <person name="Xu W."/>
            <person name="Pan J."/>
            <person name="Luo Z.H."/>
            <person name="Li M."/>
        </authorList>
    </citation>
    <scope>NUCLEOTIDE SEQUENCE [LARGE SCALE GENOMIC DNA]</scope>
    <source>
        <strain evidence="3">SpSt-1073</strain>
        <strain evidence="2">SpSt-613</strain>
        <strain evidence="1">SpSt-669</strain>
    </source>
</reference>
<comment type="caution">
    <text evidence="2">The sequence shown here is derived from an EMBL/GenBank/DDBJ whole genome shotgun (WGS) entry which is preliminary data.</text>
</comment>
<protein>
    <submittedName>
        <fullName evidence="2">Uncharacterized protein</fullName>
    </submittedName>
</protein>
<dbReference type="Pfam" id="PF01877">
    <property type="entry name" value="RNA_binding"/>
    <property type="match status" value="1"/>
</dbReference>
<proteinExistence type="predicted"/>
<dbReference type="PANTHER" id="PTHR38816:SF1">
    <property type="entry name" value="EXOSOME SUBUNIT"/>
    <property type="match status" value="1"/>
</dbReference>
<dbReference type="Gene3D" id="3.30.1440.10">
    <property type="match status" value="1"/>
</dbReference>
<accession>A0A7C4I3W7</accession>
<dbReference type="EMBL" id="DRXG01000007">
    <property type="protein sequence ID" value="HHN51792.1"/>
    <property type="molecule type" value="Genomic_DNA"/>
</dbReference>
<dbReference type="EMBL" id="DTCM01000038">
    <property type="protein sequence ID" value="HGL40645.1"/>
    <property type="molecule type" value="Genomic_DNA"/>
</dbReference>
<organism evidence="2">
    <name type="scientific">Caldiarchaeum subterraneum</name>
    <dbReference type="NCBI Taxonomy" id="311458"/>
    <lineage>
        <taxon>Archaea</taxon>
        <taxon>Nitrososphaerota</taxon>
        <taxon>Candidatus Caldarchaeales</taxon>
        <taxon>Candidatus Caldarchaeaceae</taxon>
        <taxon>Candidatus Caldarchaeum</taxon>
    </lineage>
</organism>
<dbReference type="EMBL" id="DTAD01000064">
    <property type="protein sequence ID" value="HGN90633.1"/>
    <property type="molecule type" value="Genomic_DNA"/>
</dbReference>
<evidence type="ECO:0000313" key="1">
    <source>
        <dbReference type="EMBL" id="HGL40645.1"/>
    </source>
</evidence>
<dbReference type="InterPro" id="IPR022803">
    <property type="entry name" value="Ribosomal_uL5_dom_sf"/>
</dbReference>
<dbReference type="SUPFAM" id="SSF55282">
    <property type="entry name" value="RL5-like"/>
    <property type="match status" value="1"/>
</dbReference>
<dbReference type="PANTHER" id="PTHR38816">
    <property type="entry name" value="EXOSOME SUBUNIT, DUF54 FAMILY-RELATED"/>
    <property type="match status" value="1"/>
</dbReference>
<sequence>MLRLVRLTVRTHVYSTESIEKVKKAVQNILGDNILQSSKTSLTGHFGDTITVLEYVCEDPEVVGEVFKRVVAKVGMSVVGVEEKGGGGGKLHIRLDKQKAYLDEVAAEDIDPIKLEFTYVGDWREALKWQSIT</sequence>
<dbReference type="AlphaFoldDB" id="A0A7C4I3W7"/>
<evidence type="ECO:0000313" key="3">
    <source>
        <dbReference type="EMBL" id="HHN51792.1"/>
    </source>
</evidence>
<name>A0A7C4I3W7_CALS0</name>